<feature type="region of interest" description="Disordered" evidence="1">
    <location>
        <begin position="1"/>
        <end position="54"/>
    </location>
</feature>
<sequence>PALPEQEAEAEPVEVIEEEASAARRRQRRRLSRGGPRQTILGGVASALKRRLGE</sequence>
<reference evidence="2" key="1">
    <citation type="journal article" date="2015" name="Nature">
        <title>Complex archaea that bridge the gap between prokaryotes and eukaryotes.</title>
        <authorList>
            <person name="Spang A."/>
            <person name="Saw J.H."/>
            <person name="Jorgensen S.L."/>
            <person name="Zaremba-Niedzwiedzka K."/>
            <person name="Martijn J."/>
            <person name="Lind A.E."/>
            <person name="van Eijk R."/>
            <person name="Schleper C."/>
            <person name="Guy L."/>
            <person name="Ettema T.J."/>
        </authorList>
    </citation>
    <scope>NUCLEOTIDE SEQUENCE</scope>
</reference>
<evidence type="ECO:0000313" key="2">
    <source>
        <dbReference type="EMBL" id="KKN44594.1"/>
    </source>
</evidence>
<protein>
    <submittedName>
        <fullName evidence="2">Uncharacterized protein</fullName>
    </submittedName>
</protein>
<feature type="compositionally biased region" description="Basic residues" evidence="1">
    <location>
        <begin position="23"/>
        <end position="32"/>
    </location>
</feature>
<name>A0A0F9QQ64_9ZZZZ</name>
<feature type="compositionally biased region" description="Acidic residues" evidence="1">
    <location>
        <begin position="1"/>
        <end position="20"/>
    </location>
</feature>
<accession>A0A0F9QQ64</accession>
<comment type="caution">
    <text evidence="2">The sequence shown here is derived from an EMBL/GenBank/DDBJ whole genome shotgun (WGS) entry which is preliminary data.</text>
</comment>
<evidence type="ECO:0000256" key="1">
    <source>
        <dbReference type="SAM" id="MobiDB-lite"/>
    </source>
</evidence>
<gene>
    <name evidence="2" type="ORF">LCGC14_0691320</name>
</gene>
<organism evidence="2">
    <name type="scientific">marine sediment metagenome</name>
    <dbReference type="NCBI Taxonomy" id="412755"/>
    <lineage>
        <taxon>unclassified sequences</taxon>
        <taxon>metagenomes</taxon>
        <taxon>ecological metagenomes</taxon>
    </lineage>
</organism>
<dbReference type="EMBL" id="LAZR01001441">
    <property type="protein sequence ID" value="KKN44594.1"/>
    <property type="molecule type" value="Genomic_DNA"/>
</dbReference>
<dbReference type="AlphaFoldDB" id="A0A0F9QQ64"/>
<proteinExistence type="predicted"/>
<feature type="non-terminal residue" evidence="2">
    <location>
        <position position="1"/>
    </location>
</feature>